<dbReference type="Proteomes" id="UP001175271">
    <property type="component" value="Unassembled WGS sequence"/>
</dbReference>
<comment type="caution">
    <text evidence="2">The sequence shown here is derived from an EMBL/GenBank/DDBJ whole genome shotgun (WGS) entry which is preliminary data.</text>
</comment>
<protein>
    <recommendedName>
        <fullName evidence="4">C-type lectin domain-containing protein</fullName>
    </recommendedName>
</protein>
<evidence type="ECO:0000313" key="2">
    <source>
        <dbReference type="EMBL" id="KAK0420748.1"/>
    </source>
</evidence>
<evidence type="ECO:0000256" key="1">
    <source>
        <dbReference type="SAM" id="SignalP"/>
    </source>
</evidence>
<evidence type="ECO:0008006" key="4">
    <source>
        <dbReference type="Google" id="ProtNLM"/>
    </source>
</evidence>
<feature type="signal peptide" evidence="1">
    <location>
        <begin position="1"/>
        <end position="19"/>
    </location>
</feature>
<accession>A0AA39ICL2</accession>
<feature type="chain" id="PRO_5041264287" description="C-type lectin domain-containing protein" evidence="1">
    <location>
        <begin position="20"/>
        <end position="207"/>
    </location>
</feature>
<keyword evidence="1" id="KW-0732">Signal</keyword>
<dbReference type="AlphaFoldDB" id="A0AA39ICL2"/>
<proteinExistence type="predicted"/>
<evidence type="ECO:0000313" key="3">
    <source>
        <dbReference type="Proteomes" id="UP001175271"/>
    </source>
</evidence>
<gene>
    <name evidence="2" type="ORF">QR680_014861</name>
</gene>
<sequence>MDVPRMLPLLFLLISGSSAFNRAYKGGEALLKVIVRTSDCHHAGTDADVSSNPGFINERGILVWQVRMKALKGNAGENLERNTEQVVVRHLSSIEFAEIESDCARHANYTQEKYDDCFHANVILFSFYTWFGNLYPAWNPGKMEVQLTVRSASKGERITSVWPDASCEHNWITADDNGIHYLCKNEPPNRELRRQHPPMVNRPIDCH</sequence>
<dbReference type="EMBL" id="JAUCMV010000002">
    <property type="protein sequence ID" value="KAK0420748.1"/>
    <property type="molecule type" value="Genomic_DNA"/>
</dbReference>
<reference evidence="2" key="1">
    <citation type="submission" date="2023-06" db="EMBL/GenBank/DDBJ databases">
        <title>Genomic analysis of the entomopathogenic nematode Steinernema hermaphroditum.</title>
        <authorList>
            <person name="Schwarz E.M."/>
            <person name="Heppert J.K."/>
            <person name="Baniya A."/>
            <person name="Schwartz H.T."/>
            <person name="Tan C.-H."/>
            <person name="Antoshechkin I."/>
            <person name="Sternberg P.W."/>
            <person name="Goodrich-Blair H."/>
            <person name="Dillman A.R."/>
        </authorList>
    </citation>
    <scope>NUCLEOTIDE SEQUENCE</scope>
    <source>
        <strain evidence="2">PS9179</strain>
        <tissue evidence="2">Whole animal</tissue>
    </source>
</reference>
<keyword evidence="3" id="KW-1185">Reference proteome</keyword>
<name>A0AA39ICL2_9BILA</name>
<organism evidence="2 3">
    <name type="scientific">Steinernema hermaphroditum</name>
    <dbReference type="NCBI Taxonomy" id="289476"/>
    <lineage>
        <taxon>Eukaryota</taxon>
        <taxon>Metazoa</taxon>
        <taxon>Ecdysozoa</taxon>
        <taxon>Nematoda</taxon>
        <taxon>Chromadorea</taxon>
        <taxon>Rhabditida</taxon>
        <taxon>Tylenchina</taxon>
        <taxon>Panagrolaimomorpha</taxon>
        <taxon>Strongyloidoidea</taxon>
        <taxon>Steinernematidae</taxon>
        <taxon>Steinernema</taxon>
    </lineage>
</organism>